<proteinExistence type="predicted"/>
<dbReference type="AlphaFoldDB" id="A0A5C4W7T9"/>
<evidence type="ECO:0000313" key="2">
    <source>
        <dbReference type="EMBL" id="TNM44172.1"/>
    </source>
</evidence>
<evidence type="ECO:0000313" key="3">
    <source>
        <dbReference type="Proteomes" id="UP000313231"/>
    </source>
</evidence>
<dbReference type="EMBL" id="VDMP01000018">
    <property type="protein sequence ID" value="TNM44172.1"/>
    <property type="molecule type" value="Genomic_DNA"/>
</dbReference>
<dbReference type="Proteomes" id="UP000313231">
    <property type="component" value="Unassembled WGS sequence"/>
</dbReference>
<feature type="region of interest" description="Disordered" evidence="1">
    <location>
        <begin position="273"/>
        <end position="294"/>
    </location>
</feature>
<accession>A0A5C4W7T9</accession>
<organism evidence="2 3">
    <name type="scientific">Nocardioides albidus</name>
    <dbReference type="NCBI Taxonomy" id="1517589"/>
    <lineage>
        <taxon>Bacteria</taxon>
        <taxon>Bacillati</taxon>
        <taxon>Actinomycetota</taxon>
        <taxon>Actinomycetes</taxon>
        <taxon>Propionibacteriales</taxon>
        <taxon>Nocardioidaceae</taxon>
        <taxon>Nocardioides</taxon>
    </lineage>
</organism>
<name>A0A5C4W7T9_9ACTN</name>
<sequence length="325" mass="33281">MSLDVVGPGPLIRVTAREDIVRARRAAHELAIAGGVDGRRMSELALVVTVVATHLVLHGGGRLSLRELGTLGGPGLELLAFLDAPPRPWQRQRRHPASEAFGAGLSAVRRLSDDHAVAHDADGSAILWALVGRTRTPAPPSSLYVTGLVASRPDVEGAAGWKAVRRSNRVTLIAGRAAGPGSEGPAGAVVALPVRATPATTLAGLRPSVRARAAACVVELDLRHRTATAAVTGALAVRITADGHATDIAATATGPREVRVRWAHTLEAVILPTSSSDRGSGSEGAVSPPDHPGLRAAALLRDGATPADEPGLVVVARVDEDPGGG</sequence>
<reference evidence="2 3" key="1">
    <citation type="journal article" date="2016" name="Int. J. Syst. Evol. Microbiol.">
        <title>Nocardioides albidus sp. nov., an actinobacterium isolated from garden soil.</title>
        <authorList>
            <person name="Singh H."/>
            <person name="Du J."/>
            <person name="Trinh H."/>
            <person name="Won K."/>
            <person name="Yang J.E."/>
            <person name="Yin C."/>
            <person name="Kook M."/>
            <person name="Yi T.H."/>
        </authorList>
    </citation>
    <scope>NUCLEOTIDE SEQUENCE [LARGE SCALE GENOMIC DNA]</scope>
    <source>
        <strain evidence="2 3">CCTCC AB 2015297</strain>
    </source>
</reference>
<gene>
    <name evidence="2" type="ORF">FHP29_05550</name>
</gene>
<comment type="caution">
    <text evidence="2">The sequence shown here is derived from an EMBL/GenBank/DDBJ whole genome shotgun (WGS) entry which is preliminary data.</text>
</comment>
<keyword evidence="3" id="KW-1185">Reference proteome</keyword>
<protein>
    <submittedName>
        <fullName evidence="2">Anti-sigma regulatory factor</fullName>
    </submittedName>
</protein>
<dbReference type="RefSeq" id="WP_139621853.1">
    <property type="nucleotide sequence ID" value="NZ_VDMP01000018.1"/>
</dbReference>
<evidence type="ECO:0000256" key="1">
    <source>
        <dbReference type="SAM" id="MobiDB-lite"/>
    </source>
</evidence>